<sequence>MRIKHLGIFFIIFAGLYTLVEVVLTPDGRFNLFLPFAMLVTGIVSLTRKDKNEKIFKRKNK</sequence>
<dbReference type="OrthoDB" id="2351415at2"/>
<evidence type="ECO:0000256" key="1">
    <source>
        <dbReference type="SAM" id="Phobius"/>
    </source>
</evidence>
<protein>
    <submittedName>
        <fullName evidence="2">Uncharacterized protein</fullName>
    </submittedName>
</protein>
<feature type="transmembrane region" description="Helical" evidence="1">
    <location>
        <begin position="7"/>
        <end position="24"/>
    </location>
</feature>
<keyword evidence="1" id="KW-0472">Membrane</keyword>
<organism evidence="2 3">
    <name type="scientific">Melghirimyces profundicolus</name>
    <dbReference type="NCBI Taxonomy" id="1242148"/>
    <lineage>
        <taxon>Bacteria</taxon>
        <taxon>Bacillati</taxon>
        <taxon>Bacillota</taxon>
        <taxon>Bacilli</taxon>
        <taxon>Bacillales</taxon>
        <taxon>Thermoactinomycetaceae</taxon>
        <taxon>Melghirimyces</taxon>
    </lineage>
</organism>
<reference evidence="2 3" key="1">
    <citation type="submission" date="2018-04" db="EMBL/GenBank/DDBJ databases">
        <title>Genomic Encyclopedia of Archaeal and Bacterial Type Strains, Phase II (KMG-II): from individual species to whole genera.</title>
        <authorList>
            <person name="Goeker M."/>
        </authorList>
    </citation>
    <scope>NUCLEOTIDE SEQUENCE [LARGE SCALE GENOMIC DNA]</scope>
    <source>
        <strain evidence="2 3">DSM 45787</strain>
    </source>
</reference>
<dbReference type="Proteomes" id="UP000244240">
    <property type="component" value="Unassembled WGS sequence"/>
</dbReference>
<gene>
    <name evidence="2" type="ORF">C8P63_1524</name>
</gene>
<name>A0A2T6AU82_9BACL</name>
<dbReference type="AlphaFoldDB" id="A0A2T6AU82"/>
<keyword evidence="1" id="KW-1133">Transmembrane helix</keyword>
<feature type="transmembrane region" description="Helical" evidence="1">
    <location>
        <begin position="30"/>
        <end position="48"/>
    </location>
</feature>
<dbReference type="EMBL" id="QBKR01000052">
    <property type="protein sequence ID" value="PTX47373.1"/>
    <property type="molecule type" value="Genomic_DNA"/>
</dbReference>
<keyword evidence="1" id="KW-0812">Transmembrane</keyword>
<accession>A0A2T6AU82</accession>
<dbReference type="RefSeq" id="WP_108026818.1">
    <property type="nucleotide sequence ID" value="NZ_QBKR01000052.1"/>
</dbReference>
<comment type="caution">
    <text evidence="2">The sequence shown here is derived from an EMBL/GenBank/DDBJ whole genome shotgun (WGS) entry which is preliminary data.</text>
</comment>
<evidence type="ECO:0000313" key="3">
    <source>
        <dbReference type="Proteomes" id="UP000244240"/>
    </source>
</evidence>
<proteinExistence type="predicted"/>
<keyword evidence="3" id="KW-1185">Reference proteome</keyword>
<evidence type="ECO:0000313" key="2">
    <source>
        <dbReference type="EMBL" id="PTX47373.1"/>
    </source>
</evidence>